<gene>
    <name evidence="7" type="ordered locus">AALP_Aa3g317000</name>
</gene>
<keyword evidence="4" id="KW-0611">Plant defense</keyword>
<dbReference type="Gramene" id="KFK40000">
    <property type="protein sequence ID" value="KFK40000"/>
    <property type="gene ID" value="AALP_AA3G317000"/>
</dbReference>
<keyword evidence="6" id="KW-1133">Transmembrane helix</keyword>
<evidence type="ECO:0000256" key="4">
    <source>
        <dbReference type="ARBA" id="ARBA00022821"/>
    </source>
</evidence>
<evidence type="ECO:0000256" key="3">
    <source>
        <dbReference type="ARBA" id="ARBA00022577"/>
    </source>
</evidence>
<organism evidence="7 8">
    <name type="scientific">Arabis alpina</name>
    <name type="common">Alpine rock-cress</name>
    <dbReference type="NCBI Taxonomy" id="50452"/>
    <lineage>
        <taxon>Eukaryota</taxon>
        <taxon>Viridiplantae</taxon>
        <taxon>Streptophyta</taxon>
        <taxon>Embryophyta</taxon>
        <taxon>Tracheophyta</taxon>
        <taxon>Spermatophyta</taxon>
        <taxon>Magnoliopsida</taxon>
        <taxon>eudicotyledons</taxon>
        <taxon>Gunneridae</taxon>
        <taxon>Pentapetalae</taxon>
        <taxon>rosids</taxon>
        <taxon>malvids</taxon>
        <taxon>Brassicales</taxon>
        <taxon>Brassicaceae</taxon>
        <taxon>Arabideae</taxon>
        <taxon>Arabis</taxon>
    </lineage>
</organism>
<reference evidence="8" key="1">
    <citation type="journal article" date="2015" name="Nat. Plants">
        <title>Genome expansion of Arabis alpina linked with retrotransposition and reduced symmetric DNA methylation.</title>
        <authorList>
            <person name="Willing E.M."/>
            <person name="Rawat V."/>
            <person name="Mandakova T."/>
            <person name="Maumus F."/>
            <person name="James G.V."/>
            <person name="Nordstroem K.J."/>
            <person name="Becker C."/>
            <person name="Warthmann N."/>
            <person name="Chica C."/>
            <person name="Szarzynska B."/>
            <person name="Zytnicki M."/>
            <person name="Albani M.C."/>
            <person name="Kiefer C."/>
            <person name="Bergonzi S."/>
            <person name="Castaings L."/>
            <person name="Mateos J.L."/>
            <person name="Berns M.C."/>
            <person name="Bujdoso N."/>
            <person name="Piofczyk T."/>
            <person name="de Lorenzo L."/>
            <person name="Barrero-Sicilia C."/>
            <person name="Mateos I."/>
            <person name="Piednoel M."/>
            <person name="Hagmann J."/>
            <person name="Chen-Min-Tao R."/>
            <person name="Iglesias-Fernandez R."/>
            <person name="Schuster S.C."/>
            <person name="Alonso-Blanco C."/>
            <person name="Roudier F."/>
            <person name="Carbonero P."/>
            <person name="Paz-Ares J."/>
            <person name="Davis S.J."/>
            <person name="Pecinka A."/>
            <person name="Quesneville H."/>
            <person name="Colot V."/>
            <person name="Lysak M.A."/>
            <person name="Weigel D."/>
            <person name="Coupland G."/>
            <person name="Schneeberger K."/>
        </authorList>
    </citation>
    <scope>NUCLEOTIDE SEQUENCE [LARGE SCALE GENOMIC DNA]</scope>
    <source>
        <strain evidence="8">cv. Pajares</strain>
    </source>
</reference>
<dbReference type="Pfam" id="PF07333">
    <property type="entry name" value="SLR1-BP"/>
    <property type="match status" value="1"/>
</dbReference>
<dbReference type="Gene3D" id="3.40.50.1820">
    <property type="entry name" value="alpha/beta hydrolase"/>
    <property type="match status" value="1"/>
</dbReference>
<name>A0A087HCZ8_ARAAL</name>
<dbReference type="AlphaFoldDB" id="A0A087HCZ8"/>
<dbReference type="OrthoDB" id="9974421at2759"/>
<dbReference type="Proteomes" id="UP000029120">
    <property type="component" value="Chromosome 3"/>
</dbReference>
<protein>
    <submittedName>
        <fullName evidence="7">Uncharacterized protein</fullName>
    </submittedName>
</protein>
<dbReference type="SUPFAM" id="SSF53474">
    <property type="entry name" value="alpha/beta-Hydrolases"/>
    <property type="match status" value="1"/>
</dbReference>
<evidence type="ECO:0000256" key="1">
    <source>
        <dbReference type="ARBA" id="ARBA00006722"/>
    </source>
</evidence>
<keyword evidence="3" id="KW-0295">Fungicide</keyword>
<dbReference type="InterPro" id="IPR029058">
    <property type="entry name" value="AB_hydrolase_fold"/>
</dbReference>
<dbReference type="GO" id="GO:0031640">
    <property type="term" value="P:killing of cells of another organism"/>
    <property type="evidence" value="ECO:0007669"/>
    <property type="project" value="UniProtKB-KW"/>
</dbReference>
<evidence type="ECO:0000256" key="2">
    <source>
        <dbReference type="ARBA" id="ARBA00022529"/>
    </source>
</evidence>
<dbReference type="eggNOG" id="KOG2624">
    <property type="taxonomic scope" value="Eukaryota"/>
</dbReference>
<sequence>MDCSDFLTSITGKNSFLNASRIEYYLEYEPHPSSVKNVCHLFQMIRKGTFAQYDYGVLKNLLIYGLSKPPEFKLSHIPASLPMWMGYGGHDLLADVTDVERTLAKLPSEPELMRKHFQLLFTVLTGFIILLSGLVANAQLEEKRWCSRSVPVNIKTGICVPNDCESDCQRQWKGAYTMGRCGDYNEEGKEPKKCYCTILCPRPGHMR</sequence>
<keyword evidence="6" id="KW-0472">Membrane</keyword>
<dbReference type="GO" id="GO:0050832">
    <property type="term" value="P:defense response to fungus"/>
    <property type="evidence" value="ECO:0007669"/>
    <property type="project" value="UniProtKB-KW"/>
</dbReference>
<evidence type="ECO:0000313" key="8">
    <source>
        <dbReference type="Proteomes" id="UP000029120"/>
    </source>
</evidence>
<keyword evidence="5" id="KW-1015">Disulfide bond</keyword>
<proteinExistence type="inferred from homology"/>
<comment type="similarity">
    <text evidence="1">Belongs to the DEFL family.</text>
</comment>
<dbReference type="PANTHER" id="PTHR11005">
    <property type="entry name" value="LYSOSOMAL ACID LIPASE-RELATED"/>
    <property type="match status" value="1"/>
</dbReference>
<dbReference type="EMBL" id="CM002871">
    <property type="protein sequence ID" value="KFK40000.1"/>
    <property type="molecule type" value="Genomic_DNA"/>
</dbReference>
<accession>A0A087HCZ8</accession>
<keyword evidence="6" id="KW-0812">Transmembrane</keyword>
<keyword evidence="2" id="KW-0929">Antimicrobial</keyword>
<dbReference type="InterPro" id="IPR010851">
    <property type="entry name" value="DEFL"/>
</dbReference>
<evidence type="ECO:0000256" key="6">
    <source>
        <dbReference type="SAM" id="Phobius"/>
    </source>
</evidence>
<evidence type="ECO:0000256" key="5">
    <source>
        <dbReference type="ARBA" id="ARBA00023157"/>
    </source>
</evidence>
<evidence type="ECO:0000313" key="7">
    <source>
        <dbReference type="EMBL" id="KFK40000.1"/>
    </source>
</evidence>
<keyword evidence="8" id="KW-1185">Reference proteome</keyword>
<feature type="transmembrane region" description="Helical" evidence="6">
    <location>
        <begin position="119"/>
        <end position="140"/>
    </location>
</feature>